<reference evidence="3" key="1">
    <citation type="journal article" date="2019" name="Genome Announc.">
        <title>Draft Genome Sequence of Pseudoalteromonas piscicida Strain 36Y ROTHPW, an Hypersaline Seawater Isolate from the South Coast of Sonora, Mexico.</title>
        <authorList>
            <person name="Sanchez-Diaz R."/>
            <person name="Molina-Garza Z.J."/>
            <person name="Cruz-Suarez L.E."/>
            <person name="Selvin J."/>
            <person name="Kiran G.S."/>
            <person name="Ibarra-Gamez J.C."/>
            <person name="Gomez-Gil B."/>
            <person name="Galaviz-Silva L."/>
        </authorList>
    </citation>
    <scope>NUCLEOTIDE SEQUENCE [LARGE SCALE GENOMIC DNA]</scope>
    <source>
        <strain evidence="3">36Y_RITHPW</strain>
    </source>
</reference>
<organism evidence="2 3">
    <name type="scientific">Pseudoalteromonas piscicida</name>
    <dbReference type="NCBI Taxonomy" id="43662"/>
    <lineage>
        <taxon>Bacteria</taxon>
        <taxon>Pseudomonadati</taxon>
        <taxon>Pseudomonadota</taxon>
        <taxon>Gammaproteobacteria</taxon>
        <taxon>Alteromonadales</taxon>
        <taxon>Pseudoalteromonadaceae</taxon>
        <taxon>Pseudoalteromonas</taxon>
    </lineage>
</organism>
<evidence type="ECO:0008006" key="4">
    <source>
        <dbReference type="Google" id="ProtNLM"/>
    </source>
</evidence>
<dbReference type="RefSeq" id="WP_099640360.1">
    <property type="nucleotide sequence ID" value="NZ_NKHF01000006.1"/>
</dbReference>
<keyword evidence="1" id="KW-0472">Membrane</keyword>
<evidence type="ECO:0000313" key="3">
    <source>
        <dbReference type="Proteomes" id="UP000228621"/>
    </source>
</evidence>
<sequence>MEELPQNKGWKDYGHTGAKAALSLIPIAGGALATLFETVFSAPIDKRKEEWLSLLANTVDEVCKKVENLTPEKLSEHDAFISAYLQASNIAVRTHQEEKIRALNNAVKNTVLNEDIDETLKLMFIRFIDEMTPLHFRILHFLSTPEHYIQKLNTNPNSYTHWGDLRNVWGKVYTDIGANAPIIDLIISDLNRYGMVRIKQFHEAHLDSVGTSMGQKFIDFIELESSQMILE</sequence>
<name>A0A2A5JW10_PSEO7</name>
<proteinExistence type="predicted"/>
<keyword evidence="1" id="KW-1133">Transmembrane helix</keyword>
<feature type="transmembrane region" description="Helical" evidence="1">
    <location>
        <begin position="20"/>
        <end position="40"/>
    </location>
</feature>
<evidence type="ECO:0000256" key="1">
    <source>
        <dbReference type="SAM" id="Phobius"/>
    </source>
</evidence>
<keyword evidence="1" id="KW-0812">Transmembrane</keyword>
<evidence type="ECO:0000313" key="2">
    <source>
        <dbReference type="EMBL" id="PCK33537.1"/>
    </source>
</evidence>
<accession>A0A2A5JW10</accession>
<dbReference type="AlphaFoldDB" id="A0A2A5JW10"/>
<comment type="caution">
    <text evidence="2">The sequence shown here is derived from an EMBL/GenBank/DDBJ whole genome shotgun (WGS) entry which is preliminary data.</text>
</comment>
<keyword evidence="3" id="KW-1185">Reference proteome</keyword>
<gene>
    <name evidence="2" type="ORF">CEX98_01395</name>
</gene>
<dbReference type="Proteomes" id="UP000228621">
    <property type="component" value="Unassembled WGS sequence"/>
</dbReference>
<dbReference type="OrthoDB" id="6902230at2"/>
<dbReference type="EMBL" id="NKHF01000006">
    <property type="protein sequence ID" value="PCK33537.1"/>
    <property type="molecule type" value="Genomic_DNA"/>
</dbReference>
<protein>
    <recommendedName>
        <fullName evidence="4">DUF4393 domain-containing protein</fullName>
    </recommendedName>
</protein>